<accession>A0AAN7WPQ4</accession>
<proteinExistence type="predicted"/>
<protein>
    <submittedName>
        <fullName evidence="2">Uncharacterized protein</fullName>
    </submittedName>
</protein>
<evidence type="ECO:0000313" key="2">
    <source>
        <dbReference type="EMBL" id="KAK5847416.1"/>
    </source>
</evidence>
<reference evidence="2 3" key="2">
    <citation type="journal article" date="2023" name="Mol. Biol. Evol.">
        <title>Genomics of Secondarily Temperate Adaptation in the Only Non-Antarctic Icefish.</title>
        <authorList>
            <person name="Rivera-Colon A.G."/>
            <person name="Rayamajhi N."/>
            <person name="Minhas B.F."/>
            <person name="Madrigal G."/>
            <person name="Bilyk K.T."/>
            <person name="Yoon V."/>
            <person name="Hune M."/>
            <person name="Gregory S."/>
            <person name="Cheng C.H.C."/>
            <person name="Catchen J.M."/>
        </authorList>
    </citation>
    <scope>NUCLEOTIDE SEQUENCE [LARGE SCALE GENOMIC DNA]</scope>
    <source>
        <strain evidence="2">JMC-PN-2008</strain>
    </source>
</reference>
<comment type="caution">
    <text evidence="2">The sequence shown here is derived from an EMBL/GenBank/DDBJ whole genome shotgun (WGS) entry which is preliminary data.</text>
</comment>
<evidence type="ECO:0000313" key="3">
    <source>
        <dbReference type="Proteomes" id="UP001346869"/>
    </source>
</evidence>
<feature type="region of interest" description="Disordered" evidence="1">
    <location>
        <begin position="118"/>
        <end position="156"/>
    </location>
</feature>
<gene>
    <name evidence="2" type="ORF">PBY51_016543</name>
</gene>
<dbReference type="Proteomes" id="UP001346869">
    <property type="component" value="Unassembled WGS sequence"/>
</dbReference>
<name>A0AAN7WPQ4_ELEMC</name>
<evidence type="ECO:0000256" key="1">
    <source>
        <dbReference type="SAM" id="MobiDB-lite"/>
    </source>
</evidence>
<feature type="region of interest" description="Disordered" evidence="1">
    <location>
        <begin position="1"/>
        <end position="96"/>
    </location>
</feature>
<dbReference type="AlphaFoldDB" id="A0AAN7WPQ4"/>
<keyword evidence="3" id="KW-1185">Reference proteome</keyword>
<feature type="compositionally biased region" description="Acidic residues" evidence="1">
    <location>
        <begin position="1"/>
        <end position="33"/>
    </location>
</feature>
<sequence>MDLDREDEEDVFCDPEEPAQEEEEEEVNEEEDAQIFNAWKLQNQAGGRKEEEEQEANPLAGKPESRLETTVRPISGRRSSLPCQSVPPPPGDPVTMQLSRLHASTKAPVTARILLRRSSSRRLLPSPLEASEPPPTAAERRPSIIPTIPRPRPPPEENWRCIEEHLWRKQSCPTCLVQVSVPLPIYSNSTRVKVP</sequence>
<dbReference type="EMBL" id="JAUZQC010000026">
    <property type="protein sequence ID" value="KAK5847416.1"/>
    <property type="molecule type" value="Genomic_DNA"/>
</dbReference>
<reference evidence="2 3" key="1">
    <citation type="journal article" date="2023" name="Genes (Basel)">
        <title>Chromosome-Level Genome Assembly and Circadian Gene Repertoire of the Patagonia Blennie Eleginops maclovinus-The Closest Ancestral Proxy of Antarctic Cryonotothenioids.</title>
        <authorList>
            <person name="Cheng C.C."/>
            <person name="Rivera-Colon A.G."/>
            <person name="Minhas B.F."/>
            <person name="Wilson L."/>
            <person name="Rayamajhi N."/>
            <person name="Vargas-Chacoff L."/>
            <person name="Catchen J.M."/>
        </authorList>
    </citation>
    <scope>NUCLEOTIDE SEQUENCE [LARGE SCALE GENOMIC DNA]</scope>
    <source>
        <strain evidence="2">JMC-PN-2008</strain>
    </source>
</reference>
<organism evidence="2 3">
    <name type="scientific">Eleginops maclovinus</name>
    <name type="common">Patagonian blennie</name>
    <name type="synonym">Eleginus maclovinus</name>
    <dbReference type="NCBI Taxonomy" id="56733"/>
    <lineage>
        <taxon>Eukaryota</taxon>
        <taxon>Metazoa</taxon>
        <taxon>Chordata</taxon>
        <taxon>Craniata</taxon>
        <taxon>Vertebrata</taxon>
        <taxon>Euteleostomi</taxon>
        <taxon>Actinopterygii</taxon>
        <taxon>Neopterygii</taxon>
        <taxon>Teleostei</taxon>
        <taxon>Neoteleostei</taxon>
        <taxon>Acanthomorphata</taxon>
        <taxon>Eupercaria</taxon>
        <taxon>Perciformes</taxon>
        <taxon>Notothenioidei</taxon>
        <taxon>Eleginopidae</taxon>
        <taxon>Eleginops</taxon>
    </lineage>
</organism>
<feature type="compositionally biased region" description="Low complexity" evidence="1">
    <location>
        <begin position="121"/>
        <end position="131"/>
    </location>
</feature>